<dbReference type="InterPro" id="IPR050114">
    <property type="entry name" value="UPF0173_UPF0282_UlaG_hydrolase"/>
</dbReference>
<dbReference type="PANTHER" id="PTHR43546">
    <property type="entry name" value="UPF0173 METAL-DEPENDENT HYDROLASE MJ1163-RELATED"/>
    <property type="match status" value="1"/>
</dbReference>
<evidence type="ECO:0000313" key="4">
    <source>
        <dbReference type="EMBL" id="CAA9332250.1"/>
    </source>
</evidence>
<evidence type="ECO:0000256" key="2">
    <source>
        <dbReference type="HAMAP-Rule" id="MF_00457"/>
    </source>
</evidence>
<sequence length="229" mass="25075">MSRLTWHGHSCFTLETGDGTRIMFDPWLDENPVADIRADAVGELDYILVSHGHFDHFADCVKLAKQTGATVVSTFELVAFCQKQGVEKGHGMNIGGAHKFPFGRVKLTPALHTGSIDGDEDGAFTTDCSGFLLTLNDGRRLYHAGDTALITDMQLLRGQVDVALLPIGDNYTMGPEDAARAVEFIEPKTVVPMHYNTFDLIRQDPEEFRRLVGGRATVEVLEPGGSLDI</sequence>
<gene>
    <name evidence="4" type="ORF">AVDCRST_MAG68-2485</name>
</gene>
<keyword evidence="1 2" id="KW-0378">Hydrolase</keyword>
<accession>A0A6J4LLG0</accession>
<dbReference type="SUPFAM" id="SSF56281">
    <property type="entry name" value="Metallo-hydrolase/oxidoreductase"/>
    <property type="match status" value="1"/>
</dbReference>
<proteinExistence type="inferred from homology"/>
<dbReference type="AlphaFoldDB" id="A0A6J4LLG0"/>
<dbReference type="SMART" id="SM00849">
    <property type="entry name" value="Lactamase_B"/>
    <property type="match status" value="1"/>
</dbReference>
<dbReference type="PANTHER" id="PTHR43546:SF3">
    <property type="entry name" value="UPF0173 METAL-DEPENDENT HYDROLASE MJ1163"/>
    <property type="match status" value="1"/>
</dbReference>
<evidence type="ECO:0000259" key="3">
    <source>
        <dbReference type="SMART" id="SM00849"/>
    </source>
</evidence>
<name>A0A6J4LLG0_9BACT</name>
<dbReference type="Pfam" id="PF12706">
    <property type="entry name" value="Lactamase_B_2"/>
    <property type="match status" value="1"/>
</dbReference>
<organism evidence="4">
    <name type="scientific">uncultured Gemmatimonadota bacterium</name>
    <dbReference type="NCBI Taxonomy" id="203437"/>
    <lineage>
        <taxon>Bacteria</taxon>
        <taxon>Pseudomonadati</taxon>
        <taxon>Gemmatimonadota</taxon>
        <taxon>environmental samples</taxon>
    </lineage>
</organism>
<reference evidence="4" key="1">
    <citation type="submission" date="2020-02" db="EMBL/GenBank/DDBJ databases">
        <authorList>
            <person name="Meier V. D."/>
        </authorList>
    </citation>
    <scope>NUCLEOTIDE SEQUENCE</scope>
    <source>
        <strain evidence="4">AVDCRST_MAG68</strain>
    </source>
</reference>
<evidence type="ECO:0000256" key="1">
    <source>
        <dbReference type="ARBA" id="ARBA00022801"/>
    </source>
</evidence>
<dbReference type="GO" id="GO:0016787">
    <property type="term" value="F:hydrolase activity"/>
    <property type="evidence" value="ECO:0007669"/>
    <property type="project" value="UniProtKB-UniRule"/>
</dbReference>
<feature type="domain" description="Metallo-beta-lactamase" evidence="3">
    <location>
        <begin position="8"/>
        <end position="194"/>
    </location>
</feature>
<dbReference type="Gene3D" id="3.60.15.10">
    <property type="entry name" value="Ribonuclease Z/Hydroxyacylglutathione hydrolase-like"/>
    <property type="match status" value="1"/>
</dbReference>
<protein>
    <recommendedName>
        <fullName evidence="2">UPF0173 metal-dependent hydrolase AVDCRST_MAG68-2485</fullName>
    </recommendedName>
</protein>
<dbReference type="InterPro" id="IPR036866">
    <property type="entry name" value="RibonucZ/Hydroxyglut_hydro"/>
</dbReference>
<dbReference type="HAMAP" id="MF_00457">
    <property type="entry name" value="UPF0173"/>
    <property type="match status" value="1"/>
</dbReference>
<dbReference type="InterPro" id="IPR001279">
    <property type="entry name" value="Metallo-B-lactamas"/>
</dbReference>
<dbReference type="EMBL" id="CADCTW010000124">
    <property type="protein sequence ID" value="CAA9332250.1"/>
    <property type="molecule type" value="Genomic_DNA"/>
</dbReference>
<comment type="similarity">
    <text evidence="2">Belongs to the UPF0173 family.</text>
</comment>
<dbReference type="InterPro" id="IPR022877">
    <property type="entry name" value="UPF0173"/>
</dbReference>
<dbReference type="NCBIfam" id="NF001911">
    <property type="entry name" value="PRK00685.1"/>
    <property type="match status" value="1"/>
</dbReference>